<comment type="caution">
    <text evidence="7">The sequence shown here is derived from an EMBL/GenBank/DDBJ whole genome shotgun (WGS) entry which is preliminary data.</text>
</comment>
<dbReference type="Pfam" id="PF01497">
    <property type="entry name" value="Peripla_BP_2"/>
    <property type="match status" value="1"/>
</dbReference>
<evidence type="ECO:0000256" key="2">
    <source>
        <dbReference type="ARBA" id="ARBA00008814"/>
    </source>
</evidence>
<keyword evidence="4" id="KW-0408">Iron</keyword>
<dbReference type="PROSITE" id="PS50983">
    <property type="entry name" value="FE_B12_PBP"/>
    <property type="match status" value="1"/>
</dbReference>
<accession>A0A1A9FVQ6</accession>
<proteinExistence type="inferred from homology"/>
<dbReference type="EMBL" id="NNRM01000039">
    <property type="protein sequence ID" value="OYR23713.1"/>
    <property type="molecule type" value="Genomic_DNA"/>
</dbReference>
<dbReference type="PANTHER" id="PTHR30532">
    <property type="entry name" value="IRON III DICITRATE-BINDING PERIPLASMIC PROTEIN"/>
    <property type="match status" value="1"/>
</dbReference>
<gene>
    <name evidence="7" type="ORF">CEV34_3717</name>
</gene>
<keyword evidence="4" id="KW-0410">Iron transport</keyword>
<dbReference type="KEGG" id="ops:A8A54_21615"/>
<dbReference type="SUPFAM" id="SSF53807">
    <property type="entry name" value="Helical backbone' metal receptor"/>
    <property type="match status" value="1"/>
</dbReference>
<keyword evidence="5" id="KW-0732">Signal</keyword>
<comment type="similarity">
    <text evidence="2">Belongs to the bacterial solute-binding protein 8 family.</text>
</comment>
<dbReference type="GO" id="GO:0030288">
    <property type="term" value="C:outer membrane-bounded periplasmic space"/>
    <property type="evidence" value="ECO:0007669"/>
    <property type="project" value="TreeGrafter"/>
</dbReference>
<keyword evidence="4" id="KW-0406">Ion transport</keyword>
<evidence type="ECO:0000313" key="7">
    <source>
        <dbReference type="EMBL" id="OYR23713.1"/>
    </source>
</evidence>
<keyword evidence="8" id="KW-1185">Reference proteome</keyword>
<organism evidence="7 8">
    <name type="scientific">Brucella pseudogrignonensis</name>
    <dbReference type="NCBI Taxonomy" id="419475"/>
    <lineage>
        <taxon>Bacteria</taxon>
        <taxon>Pseudomonadati</taxon>
        <taxon>Pseudomonadota</taxon>
        <taxon>Alphaproteobacteria</taxon>
        <taxon>Hyphomicrobiales</taxon>
        <taxon>Brucellaceae</taxon>
        <taxon>Brucella/Ochrobactrum group</taxon>
        <taxon>Brucella</taxon>
    </lineage>
</organism>
<evidence type="ECO:0000256" key="3">
    <source>
        <dbReference type="ARBA" id="ARBA00022448"/>
    </source>
</evidence>
<evidence type="ECO:0000313" key="8">
    <source>
        <dbReference type="Proteomes" id="UP000216188"/>
    </source>
</evidence>
<dbReference type="STRING" id="419475.A8A54_21615"/>
<dbReference type="RefSeq" id="WP_064322977.1">
    <property type="nucleotide sequence ID" value="NZ_CP015776.1"/>
</dbReference>
<keyword evidence="3" id="KW-0813">Transport</keyword>
<feature type="domain" description="Fe/B12 periplasmic-binding" evidence="6">
    <location>
        <begin position="51"/>
        <end position="320"/>
    </location>
</feature>
<sequence>MLKHYIRIIRWIFITLLLVHPVTLAQSEDATAIVRVSHALGKTEIPSEPKRIITLGWSGEDVVLALGTVPIAMTRYGSFPSGMFPWDEAKLDGETPLLLSGDLNYEAIAALNPDLILGIYSGIDAVAYKRLSAIAPTVVYRSGPWQADWREQTKIIGEALGKPKEAKTLITKTEALLEEFGKEHPELQGKTFTFGSYIPGSSGIIVYLPSDPRVQALTKMGLKVSSGVEALATLDPDETSTSVSLENIGSIDADILIMWYGEGARSAAEAQPLFAALDAVKRGSYVALDDPVSVWSTSALSVLSIPYGFPKFVPRLADAARKAEQHP</sequence>
<name>A0A1A9FVQ6_9HYPH</name>
<protein>
    <submittedName>
        <fullName evidence="7">Periplasmic binding family protein</fullName>
    </submittedName>
</protein>
<dbReference type="AlphaFoldDB" id="A0A1A9FVQ6"/>
<evidence type="ECO:0000256" key="4">
    <source>
        <dbReference type="ARBA" id="ARBA00022496"/>
    </source>
</evidence>
<dbReference type="OrthoDB" id="1846031at2"/>
<dbReference type="CDD" id="cd01146">
    <property type="entry name" value="FhuD"/>
    <property type="match status" value="1"/>
</dbReference>
<dbReference type="Proteomes" id="UP000216188">
    <property type="component" value="Unassembled WGS sequence"/>
</dbReference>
<dbReference type="GO" id="GO:1901678">
    <property type="term" value="P:iron coordination entity transport"/>
    <property type="evidence" value="ECO:0007669"/>
    <property type="project" value="UniProtKB-ARBA"/>
</dbReference>
<reference evidence="7 8" key="1">
    <citation type="submission" date="2017-07" db="EMBL/GenBank/DDBJ databases">
        <title>Phylogenetic study on the rhizospheric bacterium Ochrobactrum sp. A44.</title>
        <authorList>
            <person name="Krzyzanowska D.M."/>
            <person name="Ossowicki A."/>
            <person name="Rajewska M."/>
            <person name="Maciag T."/>
            <person name="Kaczynski Z."/>
            <person name="Czerwicka M."/>
            <person name="Jafra S."/>
        </authorList>
    </citation>
    <scope>NUCLEOTIDE SEQUENCE [LARGE SCALE GENOMIC DNA]</scope>
    <source>
        <strain evidence="7 8">CCUG 30717</strain>
    </source>
</reference>
<comment type="subcellular location">
    <subcellularLocation>
        <location evidence="1">Cell envelope</location>
    </subcellularLocation>
</comment>
<evidence type="ECO:0000256" key="5">
    <source>
        <dbReference type="ARBA" id="ARBA00022729"/>
    </source>
</evidence>
<dbReference type="PANTHER" id="PTHR30532:SF24">
    <property type="entry name" value="FERRIC ENTEROBACTIN-BINDING PERIPLASMIC PROTEIN FEPB"/>
    <property type="match status" value="1"/>
</dbReference>
<evidence type="ECO:0000259" key="6">
    <source>
        <dbReference type="PROSITE" id="PS50983"/>
    </source>
</evidence>
<dbReference type="Gene3D" id="3.40.50.1980">
    <property type="entry name" value="Nitrogenase molybdenum iron protein domain"/>
    <property type="match status" value="2"/>
</dbReference>
<dbReference type="InterPro" id="IPR002491">
    <property type="entry name" value="ABC_transptr_periplasmic_BD"/>
</dbReference>
<dbReference type="InterPro" id="IPR051313">
    <property type="entry name" value="Bact_iron-sidero_bind"/>
</dbReference>
<evidence type="ECO:0000256" key="1">
    <source>
        <dbReference type="ARBA" id="ARBA00004196"/>
    </source>
</evidence>